<dbReference type="AlphaFoldDB" id="A0A0M8P831"/>
<comment type="caution">
    <text evidence="2">The sequence shown here is derived from an EMBL/GenBank/DDBJ whole genome shotgun (WGS) entry which is preliminary data.</text>
</comment>
<evidence type="ECO:0000256" key="1">
    <source>
        <dbReference type="SAM" id="MobiDB-lite"/>
    </source>
</evidence>
<evidence type="ECO:0000313" key="2">
    <source>
        <dbReference type="EMBL" id="KOS43234.1"/>
    </source>
</evidence>
<accession>A0A0M8P831</accession>
<reference evidence="2 3" key="1">
    <citation type="submission" date="2015-08" db="EMBL/GenBank/DDBJ databases">
        <title>Genome sequencing of Penicillium nordicum.</title>
        <authorList>
            <person name="Nguyen H.D."/>
            <person name="Seifert K.A."/>
        </authorList>
    </citation>
    <scope>NUCLEOTIDE SEQUENCE [LARGE SCALE GENOMIC DNA]</scope>
    <source>
        <strain evidence="2 3">DAOMC 185683</strain>
    </source>
</reference>
<proteinExistence type="predicted"/>
<protein>
    <submittedName>
        <fullName evidence="2">Uncharacterized protein</fullName>
    </submittedName>
</protein>
<organism evidence="2 3">
    <name type="scientific">Penicillium nordicum</name>
    <dbReference type="NCBI Taxonomy" id="229535"/>
    <lineage>
        <taxon>Eukaryota</taxon>
        <taxon>Fungi</taxon>
        <taxon>Dikarya</taxon>
        <taxon>Ascomycota</taxon>
        <taxon>Pezizomycotina</taxon>
        <taxon>Eurotiomycetes</taxon>
        <taxon>Eurotiomycetidae</taxon>
        <taxon>Eurotiales</taxon>
        <taxon>Aspergillaceae</taxon>
        <taxon>Penicillium</taxon>
    </lineage>
</organism>
<feature type="region of interest" description="Disordered" evidence="1">
    <location>
        <begin position="1"/>
        <end position="25"/>
    </location>
</feature>
<name>A0A0M8P831_9EURO</name>
<keyword evidence="3" id="KW-1185">Reference proteome</keyword>
<sequence>MQIAMLQVNRSQTPPDSVQHRARSFGTKRSERMVLAYASGVHVLPRLVSPLTSPCIYNIEGMLQVTNRRSGLPRCVIAMRALNPLSVKTPSQRQ</sequence>
<dbReference type="EMBL" id="LHQQ01000086">
    <property type="protein sequence ID" value="KOS43234.1"/>
    <property type="molecule type" value="Genomic_DNA"/>
</dbReference>
<dbReference type="Proteomes" id="UP000037696">
    <property type="component" value="Unassembled WGS sequence"/>
</dbReference>
<evidence type="ECO:0000313" key="3">
    <source>
        <dbReference type="Proteomes" id="UP000037696"/>
    </source>
</evidence>
<gene>
    <name evidence="2" type="ORF">ACN38_g5884</name>
</gene>